<gene>
    <name evidence="1" type="ORF">CEXT_179641</name>
</gene>
<sequence length="88" mass="9887">MEKEKLLGVPSLLGFLPAWMVGRKTYDQSGKSVRNGAQKHTFVSDRRRKNCCGANKKNRESEELVLCGWDQGWAKGWMMVSPGGSWNA</sequence>
<dbReference type="AlphaFoldDB" id="A0AAV4XUU7"/>
<organism evidence="1 2">
    <name type="scientific">Caerostris extrusa</name>
    <name type="common">Bark spider</name>
    <name type="synonym">Caerostris bankana</name>
    <dbReference type="NCBI Taxonomy" id="172846"/>
    <lineage>
        <taxon>Eukaryota</taxon>
        <taxon>Metazoa</taxon>
        <taxon>Ecdysozoa</taxon>
        <taxon>Arthropoda</taxon>
        <taxon>Chelicerata</taxon>
        <taxon>Arachnida</taxon>
        <taxon>Araneae</taxon>
        <taxon>Araneomorphae</taxon>
        <taxon>Entelegynae</taxon>
        <taxon>Araneoidea</taxon>
        <taxon>Araneidae</taxon>
        <taxon>Caerostris</taxon>
    </lineage>
</organism>
<evidence type="ECO:0000313" key="2">
    <source>
        <dbReference type="Proteomes" id="UP001054945"/>
    </source>
</evidence>
<keyword evidence="2" id="KW-1185">Reference proteome</keyword>
<dbReference type="EMBL" id="BPLR01000810">
    <property type="protein sequence ID" value="GIY97624.1"/>
    <property type="molecule type" value="Genomic_DNA"/>
</dbReference>
<comment type="caution">
    <text evidence="1">The sequence shown here is derived from an EMBL/GenBank/DDBJ whole genome shotgun (WGS) entry which is preliminary data.</text>
</comment>
<reference evidence="1 2" key="1">
    <citation type="submission" date="2021-06" db="EMBL/GenBank/DDBJ databases">
        <title>Caerostris extrusa draft genome.</title>
        <authorList>
            <person name="Kono N."/>
            <person name="Arakawa K."/>
        </authorList>
    </citation>
    <scope>NUCLEOTIDE SEQUENCE [LARGE SCALE GENOMIC DNA]</scope>
</reference>
<dbReference type="Proteomes" id="UP001054945">
    <property type="component" value="Unassembled WGS sequence"/>
</dbReference>
<accession>A0AAV4XUU7</accession>
<name>A0AAV4XUU7_CAEEX</name>
<proteinExistence type="predicted"/>
<protein>
    <submittedName>
        <fullName evidence="1">Uncharacterized protein</fullName>
    </submittedName>
</protein>
<evidence type="ECO:0000313" key="1">
    <source>
        <dbReference type="EMBL" id="GIY97624.1"/>
    </source>
</evidence>